<evidence type="ECO:0000256" key="10">
    <source>
        <dbReference type="SAM" id="Phobius"/>
    </source>
</evidence>
<name>A0ABR4XM58_9PORP</name>
<evidence type="ECO:0000256" key="7">
    <source>
        <dbReference type="ARBA" id="ARBA00023065"/>
    </source>
</evidence>
<keyword evidence="7" id="KW-0406">Ion transport</keyword>
<feature type="transmembrane region" description="Helical" evidence="10">
    <location>
        <begin position="162"/>
        <end position="181"/>
    </location>
</feature>
<evidence type="ECO:0000256" key="1">
    <source>
        <dbReference type="ARBA" id="ARBA00004651"/>
    </source>
</evidence>
<dbReference type="PIRSF" id="PIRSF006603">
    <property type="entry name" value="DinF"/>
    <property type="match status" value="1"/>
</dbReference>
<dbReference type="InterPro" id="IPR002528">
    <property type="entry name" value="MATE_fam"/>
</dbReference>
<dbReference type="EMBL" id="JQZV01000013">
    <property type="protein sequence ID" value="KGN92030.1"/>
    <property type="molecule type" value="Genomic_DNA"/>
</dbReference>
<dbReference type="InterPro" id="IPR048279">
    <property type="entry name" value="MdtK-like"/>
</dbReference>
<keyword evidence="5 10" id="KW-0812">Transmembrane</keyword>
<evidence type="ECO:0000313" key="11">
    <source>
        <dbReference type="EMBL" id="KGN92030.1"/>
    </source>
</evidence>
<evidence type="ECO:0000256" key="9">
    <source>
        <dbReference type="ARBA" id="ARBA00031636"/>
    </source>
</evidence>
<comment type="subcellular location">
    <subcellularLocation>
        <location evidence="1">Cell membrane</location>
        <topology evidence="1">Multi-pass membrane protein</topology>
    </subcellularLocation>
</comment>
<evidence type="ECO:0000256" key="6">
    <source>
        <dbReference type="ARBA" id="ARBA00022989"/>
    </source>
</evidence>
<feature type="transmembrane region" description="Helical" evidence="10">
    <location>
        <begin position="326"/>
        <end position="349"/>
    </location>
</feature>
<protein>
    <recommendedName>
        <fullName evidence="9">Multidrug-efflux transporter</fullName>
    </recommendedName>
</protein>
<proteinExistence type="predicted"/>
<feature type="transmembrane region" description="Helical" evidence="10">
    <location>
        <begin position="21"/>
        <end position="41"/>
    </location>
</feature>
<feature type="transmembrane region" description="Helical" evidence="10">
    <location>
        <begin position="95"/>
        <end position="117"/>
    </location>
</feature>
<feature type="transmembrane region" description="Helical" evidence="10">
    <location>
        <begin position="129"/>
        <end position="150"/>
    </location>
</feature>
<comment type="caution">
    <text evidence="11">The sequence shown here is derived from an EMBL/GenBank/DDBJ whole genome shotgun (WGS) entry which is preliminary data.</text>
</comment>
<feature type="transmembrane region" description="Helical" evidence="10">
    <location>
        <begin position="201"/>
        <end position="222"/>
    </location>
</feature>
<evidence type="ECO:0000313" key="12">
    <source>
        <dbReference type="Proteomes" id="UP000030101"/>
    </source>
</evidence>
<feature type="transmembrane region" description="Helical" evidence="10">
    <location>
        <begin position="355"/>
        <end position="379"/>
    </location>
</feature>
<keyword evidence="6 10" id="KW-1133">Transmembrane helix</keyword>
<feature type="transmembrane region" description="Helical" evidence="10">
    <location>
        <begin position="281"/>
        <end position="305"/>
    </location>
</feature>
<accession>A0ABR4XM58</accession>
<evidence type="ECO:0000256" key="8">
    <source>
        <dbReference type="ARBA" id="ARBA00023136"/>
    </source>
</evidence>
<evidence type="ECO:0000256" key="3">
    <source>
        <dbReference type="ARBA" id="ARBA00022449"/>
    </source>
</evidence>
<keyword evidence="12" id="KW-1185">Reference proteome</keyword>
<dbReference type="Pfam" id="PF01554">
    <property type="entry name" value="MatE"/>
    <property type="match status" value="2"/>
</dbReference>
<dbReference type="Proteomes" id="UP000030101">
    <property type="component" value="Unassembled WGS sequence"/>
</dbReference>
<feature type="transmembrane region" description="Helical" evidence="10">
    <location>
        <begin position="391"/>
        <end position="411"/>
    </location>
</feature>
<dbReference type="RefSeq" id="WP_036792804.1">
    <property type="nucleotide sequence ID" value="NZ_JQZV01000013.1"/>
</dbReference>
<evidence type="ECO:0000256" key="5">
    <source>
        <dbReference type="ARBA" id="ARBA00022692"/>
    </source>
</evidence>
<dbReference type="PANTHER" id="PTHR43298">
    <property type="entry name" value="MULTIDRUG RESISTANCE PROTEIN NORM-RELATED"/>
    <property type="match status" value="1"/>
</dbReference>
<keyword evidence="4" id="KW-1003">Cell membrane</keyword>
<feature type="transmembrane region" description="Helical" evidence="10">
    <location>
        <begin position="61"/>
        <end position="83"/>
    </location>
</feature>
<gene>
    <name evidence="11" type="ORF">HQ43_08275</name>
</gene>
<dbReference type="NCBIfam" id="TIGR00797">
    <property type="entry name" value="matE"/>
    <property type="match status" value="1"/>
</dbReference>
<organism evidence="11 12">
    <name type="scientific">Porphyromonas canoris</name>
    <dbReference type="NCBI Taxonomy" id="36875"/>
    <lineage>
        <taxon>Bacteria</taxon>
        <taxon>Pseudomonadati</taxon>
        <taxon>Bacteroidota</taxon>
        <taxon>Bacteroidia</taxon>
        <taxon>Bacteroidales</taxon>
        <taxon>Porphyromonadaceae</taxon>
        <taxon>Porphyromonas</taxon>
    </lineage>
</organism>
<feature type="transmembrane region" description="Helical" evidence="10">
    <location>
        <begin position="243"/>
        <end position="269"/>
    </location>
</feature>
<feature type="transmembrane region" description="Helical" evidence="10">
    <location>
        <begin position="417"/>
        <end position="437"/>
    </location>
</feature>
<reference evidence="11 12" key="1">
    <citation type="submission" date="2014-08" db="EMBL/GenBank/DDBJ databases">
        <title>Porphyromonas canoris strain:OH2762 Genome sequencing.</title>
        <authorList>
            <person name="Wallis C."/>
            <person name="Deusch O."/>
            <person name="O'Flynn C."/>
            <person name="Davis I."/>
            <person name="Jospin G."/>
            <person name="Darling A.E."/>
            <person name="Coil D.A."/>
            <person name="Alexiev A."/>
            <person name="Horsfall A."/>
            <person name="Kirkwood N."/>
            <person name="Harris S."/>
            <person name="Eisen J.A."/>
        </authorList>
    </citation>
    <scope>NUCLEOTIDE SEQUENCE [LARGE SCALE GENOMIC DNA]</scope>
    <source>
        <strain evidence="12">COT-108 OH2762</strain>
    </source>
</reference>
<dbReference type="PANTHER" id="PTHR43298:SF2">
    <property type="entry name" value="FMN_FAD EXPORTER YEEO-RELATED"/>
    <property type="match status" value="1"/>
</dbReference>
<evidence type="ECO:0000256" key="4">
    <source>
        <dbReference type="ARBA" id="ARBA00022475"/>
    </source>
</evidence>
<keyword evidence="8 10" id="KW-0472">Membrane</keyword>
<sequence length="450" mass="49314">MSFSRCRLQNPYYKPLLKLGLPIILGQVGLILVGFIDNMMVGHYGTPELASASFVNNFMNLAFIFGLGFSYGLSPLIATSVTGKDGEHLSLLKSSLLANLIIALFLVLVMGFLLLRIDLLNQPEELIPLIVPYYIIQLASIPVLMLFNGYKQYAEGAGNPSAPMIIMLLSNGLNIVLNYLLIYGKLGFPELGLTGAGLATFIARLFCLVALGVVCYKGRSFVKLYESLPKERGQVKRVHVKSLFGLGLSTAAQMGMETASFSLAVVMVGWMGANALAAHQIMSVISTLGFMIFYGLSAAVTILMSKYYGEGLVSEMRRVVQGGRNMLIFLALVTVVVLLLTRNYIGYLFTDSIDIVSTVSLLIFPVIVYQFGDLTQILYANALRGIRDVKYMAVCALFCHIFLALSLVYVLGIKLELGVLGVWMAFPVSLSALGLLLHRRFRKLTQDVYS</sequence>
<dbReference type="InterPro" id="IPR050222">
    <property type="entry name" value="MATE_MdtK"/>
</dbReference>
<keyword evidence="2" id="KW-0813">Transport</keyword>
<evidence type="ECO:0000256" key="2">
    <source>
        <dbReference type="ARBA" id="ARBA00022448"/>
    </source>
</evidence>
<keyword evidence="3" id="KW-0050">Antiport</keyword>